<dbReference type="InterPro" id="IPR011042">
    <property type="entry name" value="6-blade_b-propeller_TolB-like"/>
</dbReference>
<dbReference type="EMBL" id="VCLA01000004">
    <property type="protein sequence ID" value="MQS98739.1"/>
    <property type="molecule type" value="Genomic_DNA"/>
</dbReference>
<evidence type="ECO:0000259" key="3">
    <source>
        <dbReference type="Pfam" id="PF07995"/>
    </source>
</evidence>
<sequence>MPPLSRSGSPPRRSPRLAALLALVLLAALPALPPVTAAPASAAPAGAILDPVPGKPVESGLGVVVEEYASFPRTEPVPGPVTDARLRRHARINHLSELPDGSGRMAVPDLNGRLYLVQNGRPAVYLDLAAAVGPAFFASRGLGSGLGFAAFAPDFRRTGRFYTVHTEQAAATAARPDFVQRSTVNYHGVVTEWTAADPAAAVFAGSRRELLRIGFTGGGHGIQQIDFNPTARPGESDYGLLYIAVGDGAQGLNNGEPQDLTLPHGKLLRIDPRGRSGANGRYGVPPANPFTARPGALGEIYAYGMRDPHRFSWDRAWPHRLRLGHIGEHAVEGVYEVRAGDNLGWSEREGAFVYDKSAADACERLRPLPEDDARYGYVYPVAAYDHDPPANWNCRSDVGRAIVGGFAYRGQLVPALRGTYLYGDLVDGRLFYSETGAMRRGSQRLAATYSLMLFDRAGQRVTMRSLAGDTRVDMRLGQDAQGELYLLSKANGKIWKITGSRAFAACDTTGTTLTQLTAERNWAPVTPAKWRFPSGRVTLAEAGVARPGPRRPYEYAVLTAGPPLGSVRIDADVRLDTPVEISNRDVVIVFGHRSDTRFSYVHLSSDNTIYPHNGIFVVDDADRLRIDHQWDGRTGAEPAVVDAAWHSVRVVHCAASGEIAVYVDGSRHPLMTAVDRRAGTGRVGFGSFDNVGSLRALTVSGKPSATGKSPSAAGGKPPSDR</sequence>
<dbReference type="InterPro" id="IPR012938">
    <property type="entry name" value="Glc/Sorbosone_DH"/>
</dbReference>
<keyword evidence="2" id="KW-0732">Signal</keyword>
<dbReference type="Proteomes" id="UP000419138">
    <property type="component" value="Unassembled WGS sequence"/>
</dbReference>
<accession>A0A646K9J2</accession>
<keyword evidence="5" id="KW-1185">Reference proteome</keyword>
<organism evidence="4 5">
    <name type="scientific">Streptomyces jumonjinensis</name>
    <dbReference type="NCBI Taxonomy" id="1945"/>
    <lineage>
        <taxon>Bacteria</taxon>
        <taxon>Bacillati</taxon>
        <taxon>Actinomycetota</taxon>
        <taxon>Actinomycetes</taxon>
        <taxon>Kitasatosporales</taxon>
        <taxon>Streptomycetaceae</taxon>
        <taxon>Streptomyces</taxon>
    </lineage>
</organism>
<proteinExistence type="predicted"/>
<dbReference type="RefSeq" id="WP_153520512.1">
    <property type="nucleotide sequence ID" value="NZ_JBEPDZ010000016.1"/>
</dbReference>
<feature type="chain" id="PRO_5024860984" evidence="2">
    <location>
        <begin position="38"/>
        <end position="721"/>
    </location>
</feature>
<feature type="domain" description="Glucose/Sorbosone dehydrogenase" evidence="3">
    <location>
        <begin position="95"/>
        <end position="436"/>
    </location>
</feature>
<dbReference type="SUPFAM" id="SSF50952">
    <property type="entry name" value="Soluble quinoprotein glucose dehydrogenase"/>
    <property type="match status" value="1"/>
</dbReference>
<gene>
    <name evidence="4" type="ORF">FF041_00535</name>
</gene>
<dbReference type="Gene3D" id="2.60.120.560">
    <property type="entry name" value="Exo-inulinase, domain 1"/>
    <property type="match status" value="1"/>
</dbReference>
<dbReference type="InterPro" id="IPR011041">
    <property type="entry name" value="Quinoprot_gluc/sorb_DH_b-prop"/>
</dbReference>
<dbReference type="PANTHER" id="PTHR19328:SF75">
    <property type="entry name" value="ALDOSE SUGAR DEHYDROGENASE YLII"/>
    <property type="match status" value="1"/>
</dbReference>
<evidence type="ECO:0000313" key="5">
    <source>
        <dbReference type="Proteomes" id="UP000419138"/>
    </source>
</evidence>
<dbReference type="AlphaFoldDB" id="A0A646K9J2"/>
<dbReference type="PANTHER" id="PTHR19328">
    <property type="entry name" value="HEDGEHOG-INTERACTING PROTEIN"/>
    <property type="match status" value="1"/>
</dbReference>
<dbReference type="Gene3D" id="2.120.10.30">
    <property type="entry name" value="TolB, C-terminal domain"/>
    <property type="match status" value="1"/>
</dbReference>
<protein>
    <submittedName>
        <fullName evidence="4">PQQ-dependent sugar dehydrogenase</fullName>
    </submittedName>
</protein>
<evidence type="ECO:0000256" key="1">
    <source>
        <dbReference type="SAM" id="MobiDB-lite"/>
    </source>
</evidence>
<name>A0A646K9J2_STRJU</name>
<feature type="region of interest" description="Disordered" evidence="1">
    <location>
        <begin position="699"/>
        <end position="721"/>
    </location>
</feature>
<feature type="signal peptide" evidence="2">
    <location>
        <begin position="1"/>
        <end position="37"/>
    </location>
</feature>
<dbReference type="OrthoDB" id="9770043at2"/>
<dbReference type="Pfam" id="PF07995">
    <property type="entry name" value="GSDH"/>
    <property type="match status" value="1"/>
</dbReference>
<evidence type="ECO:0000313" key="4">
    <source>
        <dbReference type="EMBL" id="MQS98739.1"/>
    </source>
</evidence>
<reference evidence="4 5" key="1">
    <citation type="submission" date="2019-05" db="EMBL/GenBank/DDBJ databases">
        <title>Comparative genomics and metabolomics analyses of clavulanic acid producing Streptomyces species provides insight into specialized metabolism and evolution of beta-lactam biosynthetic gene clusters.</title>
        <authorList>
            <person name="Moore M.A."/>
            <person name="Cruz-Morales P."/>
            <person name="Barona Gomez F."/>
            <person name="Kapil T."/>
        </authorList>
    </citation>
    <scope>NUCLEOTIDE SEQUENCE [LARGE SCALE GENOMIC DNA]</scope>
    <source>
        <strain evidence="4 5">NRRL 5741</strain>
    </source>
</reference>
<evidence type="ECO:0000256" key="2">
    <source>
        <dbReference type="SAM" id="SignalP"/>
    </source>
</evidence>
<comment type="caution">
    <text evidence="4">The sequence shown here is derived from an EMBL/GenBank/DDBJ whole genome shotgun (WGS) entry which is preliminary data.</text>
</comment>